<dbReference type="AlphaFoldDB" id="A0A644U6E1"/>
<name>A0A644U6E1_9ZZZZ</name>
<gene>
    <name evidence="2" type="ORF">SDC9_20319</name>
</gene>
<accession>A0A644U6E1</accession>
<dbReference type="Pfam" id="PF14353">
    <property type="entry name" value="CpXC"/>
    <property type="match status" value="1"/>
</dbReference>
<evidence type="ECO:0000313" key="2">
    <source>
        <dbReference type="EMBL" id="MPL74507.1"/>
    </source>
</evidence>
<sequence>MITDEDVVVCPVCGHEQTITICPSVNVTTDPEMREKVLTGELFEFTCDECGFSGYAGYPFVYEDKETNGGFLIYLEPDCEDREVGIEGDIADQVIYHERPMRLVSDMNTLKDKIFIFEAGLDDRVVELFKVLTLAKMRDDDPEKIPDELKFTKREVIDGEEMLLFAAFRDEELLGTIELPYALYQTCVLTGEPIWDVPISECAAIDQQWILERLGDQEDSDEENV</sequence>
<dbReference type="InterPro" id="IPR025682">
    <property type="entry name" value="CpXC_dom"/>
</dbReference>
<organism evidence="2">
    <name type="scientific">bioreactor metagenome</name>
    <dbReference type="NCBI Taxonomy" id="1076179"/>
    <lineage>
        <taxon>unclassified sequences</taxon>
        <taxon>metagenomes</taxon>
        <taxon>ecological metagenomes</taxon>
    </lineage>
</organism>
<proteinExistence type="predicted"/>
<dbReference type="EMBL" id="VSSQ01000081">
    <property type="protein sequence ID" value="MPL74507.1"/>
    <property type="molecule type" value="Genomic_DNA"/>
</dbReference>
<evidence type="ECO:0000259" key="1">
    <source>
        <dbReference type="Pfam" id="PF14353"/>
    </source>
</evidence>
<feature type="domain" description="CpXC" evidence="1">
    <location>
        <begin position="8"/>
        <end position="130"/>
    </location>
</feature>
<protein>
    <recommendedName>
        <fullName evidence="1">CpXC domain-containing protein</fullName>
    </recommendedName>
</protein>
<reference evidence="2" key="1">
    <citation type="submission" date="2019-08" db="EMBL/GenBank/DDBJ databases">
        <authorList>
            <person name="Kucharzyk K."/>
            <person name="Murdoch R.W."/>
            <person name="Higgins S."/>
            <person name="Loffler F."/>
        </authorList>
    </citation>
    <scope>NUCLEOTIDE SEQUENCE</scope>
</reference>
<comment type="caution">
    <text evidence="2">The sequence shown here is derived from an EMBL/GenBank/DDBJ whole genome shotgun (WGS) entry which is preliminary data.</text>
</comment>